<keyword evidence="2" id="KW-0472">Membrane</keyword>
<keyword evidence="2" id="KW-1133">Transmembrane helix</keyword>
<feature type="transmembrane region" description="Helical" evidence="2">
    <location>
        <begin position="90"/>
        <end position="109"/>
    </location>
</feature>
<keyword evidence="2" id="KW-0812">Transmembrane</keyword>
<reference evidence="3" key="1">
    <citation type="submission" date="2022-07" db="EMBL/GenBank/DDBJ databases">
        <title>Fungi with potential for degradation of polypropylene.</title>
        <authorList>
            <person name="Gostincar C."/>
        </authorList>
    </citation>
    <scope>NUCLEOTIDE SEQUENCE</scope>
    <source>
        <strain evidence="3">EXF-13308</strain>
    </source>
</reference>
<dbReference type="EMBL" id="JANBVO010000033">
    <property type="protein sequence ID" value="KAJ9137684.1"/>
    <property type="molecule type" value="Genomic_DNA"/>
</dbReference>
<dbReference type="GO" id="GO:0000293">
    <property type="term" value="F:ferric-chelate reductase activity"/>
    <property type="evidence" value="ECO:0007669"/>
    <property type="project" value="TreeGrafter"/>
</dbReference>
<evidence type="ECO:0008006" key="5">
    <source>
        <dbReference type="Google" id="ProtNLM"/>
    </source>
</evidence>
<dbReference type="InterPro" id="IPR051410">
    <property type="entry name" value="Ferric/Cupric_Reductase"/>
</dbReference>
<feature type="transmembrane region" description="Helical" evidence="2">
    <location>
        <begin position="176"/>
        <end position="193"/>
    </location>
</feature>
<proteinExistence type="predicted"/>
<feature type="transmembrane region" description="Helical" evidence="2">
    <location>
        <begin position="205"/>
        <end position="226"/>
    </location>
</feature>
<sequence>MLAIWYAVSVAGVLACLGSYQLWSVVARSAELTSSAFIHYVYHETLWKEDRRLPPPTLLQGLLMLGLLAANAIVICVGPSGGDKTRNLRTVALLNYMFLCEGFFFRLLAGRFSRAYQAFHVILGAITIVEIACHAVISRDGSDGQSSHVRWVCLALALALALPIFTKAHWPTCTARLHSAVWAGLLVFTWLHVPARPLPAPPRVFLVVASGTYAATWLLWGLVLLYSNVPVSPRKARFRPGPLGSRYLRIDIDVPRHWTCRPGQYVRVCAPGISLESVAVWPAFVVAWRERGRIVILADLGVSFARWVAVPVDASSSPRAELLIVDGPYGDSISLRKFGSVFFFATGLGISAQLLYMRQLVEDSVRRRTCCRSLTLYWEISDAGIYELLTSELRSIMLKSLSVGPQYFIIKLVAHPSIEIKLDKPYPNIILLKDSVDLVAEVGRARIGRAAVLGMFRHGGYASLRAKLFGSRAGGEGTLRKEDRFWELPLDADMA</sequence>
<keyword evidence="4" id="KW-1185">Reference proteome</keyword>
<evidence type="ECO:0000256" key="1">
    <source>
        <dbReference type="ARBA" id="ARBA00022448"/>
    </source>
</evidence>
<dbReference type="PANTHER" id="PTHR32361">
    <property type="entry name" value="FERRIC/CUPRIC REDUCTASE TRANSMEMBRANE COMPONENT"/>
    <property type="match status" value="1"/>
</dbReference>
<dbReference type="PANTHER" id="PTHR32361:SF26">
    <property type="entry name" value="FAD-BINDING 8 DOMAIN-CONTAINING PROTEIN-RELATED"/>
    <property type="match status" value="1"/>
</dbReference>
<name>A0AA38R6S4_9PEZI</name>
<dbReference type="InterPro" id="IPR039261">
    <property type="entry name" value="FNR_nucleotide-bd"/>
</dbReference>
<dbReference type="Gene3D" id="3.40.50.80">
    <property type="entry name" value="Nucleotide-binding domain of ferredoxin-NADP reductase (FNR) module"/>
    <property type="match status" value="1"/>
</dbReference>
<keyword evidence="1" id="KW-0813">Transport</keyword>
<organism evidence="3 4">
    <name type="scientific">Pleurostoma richardsiae</name>
    <dbReference type="NCBI Taxonomy" id="41990"/>
    <lineage>
        <taxon>Eukaryota</taxon>
        <taxon>Fungi</taxon>
        <taxon>Dikarya</taxon>
        <taxon>Ascomycota</taxon>
        <taxon>Pezizomycotina</taxon>
        <taxon>Sordariomycetes</taxon>
        <taxon>Sordariomycetidae</taxon>
        <taxon>Calosphaeriales</taxon>
        <taxon>Pleurostomataceae</taxon>
        <taxon>Pleurostoma</taxon>
    </lineage>
</organism>
<evidence type="ECO:0000313" key="4">
    <source>
        <dbReference type="Proteomes" id="UP001174694"/>
    </source>
</evidence>
<accession>A0AA38R6S4</accession>
<dbReference type="GO" id="GO:0015677">
    <property type="term" value="P:copper ion import"/>
    <property type="evidence" value="ECO:0007669"/>
    <property type="project" value="TreeGrafter"/>
</dbReference>
<dbReference type="GO" id="GO:0006826">
    <property type="term" value="P:iron ion transport"/>
    <property type="evidence" value="ECO:0007669"/>
    <property type="project" value="TreeGrafter"/>
</dbReference>
<dbReference type="GO" id="GO:0006879">
    <property type="term" value="P:intracellular iron ion homeostasis"/>
    <property type="evidence" value="ECO:0007669"/>
    <property type="project" value="TreeGrafter"/>
</dbReference>
<dbReference type="GO" id="GO:0005886">
    <property type="term" value="C:plasma membrane"/>
    <property type="evidence" value="ECO:0007669"/>
    <property type="project" value="TreeGrafter"/>
</dbReference>
<dbReference type="AlphaFoldDB" id="A0AA38R6S4"/>
<dbReference type="Proteomes" id="UP001174694">
    <property type="component" value="Unassembled WGS sequence"/>
</dbReference>
<protein>
    <recommendedName>
        <fullName evidence="5">FAD-binding FR-type domain-containing protein</fullName>
    </recommendedName>
</protein>
<evidence type="ECO:0000313" key="3">
    <source>
        <dbReference type="EMBL" id="KAJ9137684.1"/>
    </source>
</evidence>
<comment type="caution">
    <text evidence="3">The sequence shown here is derived from an EMBL/GenBank/DDBJ whole genome shotgun (WGS) entry which is preliminary data.</text>
</comment>
<dbReference type="CDD" id="cd06186">
    <property type="entry name" value="NOX_Duox_like_FAD_NADP"/>
    <property type="match status" value="1"/>
</dbReference>
<feature type="transmembrane region" description="Helical" evidence="2">
    <location>
        <begin position="338"/>
        <end position="357"/>
    </location>
</feature>
<feature type="transmembrane region" description="Helical" evidence="2">
    <location>
        <begin position="115"/>
        <end position="137"/>
    </location>
</feature>
<feature type="transmembrane region" description="Helical" evidence="2">
    <location>
        <begin position="58"/>
        <end position="78"/>
    </location>
</feature>
<evidence type="ECO:0000256" key="2">
    <source>
        <dbReference type="SAM" id="Phobius"/>
    </source>
</evidence>
<gene>
    <name evidence="3" type="ORF">NKR23_g9006</name>
</gene>
<feature type="transmembrane region" description="Helical" evidence="2">
    <location>
        <begin position="149"/>
        <end position="170"/>
    </location>
</feature>